<dbReference type="NCBIfam" id="NF033564">
    <property type="entry name" value="transpos_ISAs1"/>
    <property type="match status" value="1"/>
</dbReference>
<sequence length="228" mass="26129">MGQEKVEEKSNEITAIPKVLASLDLIDVVVSIDAIGTQTQIAEQIIDLGGHYFLSVKGNQQGLLDDMKHTFKVNKGIVFTDEIESNHGRIETRQCSILPVKDYLLEENLQAWKQVATLIKIQANREIKGVLHQQTRYYISDEEVPQPAYYNSLARGHWGIENHLHWHLDVTFKEDDCRARVGNAPLNLSTMRKFALQLLSNMKDKHSLKKRQYKAALDIGYMKKILKF</sequence>
<proteinExistence type="predicted"/>
<dbReference type="PANTHER" id="PTHR30298:SF0">
    <property type="entry name" value="PROTEIN YBFL-RELATED"/>
    <property type="match status" value="1"/>
</dbReference>
<dbReference type="EMBL" id="SNRY01001717">
    <property type="protein sequence ID" value="KAA6329021.1"/>
    <property type="molecule type" value="Genomic_DNA"/>
</dbReference>
<dbReference type="InterPro" id="IPR051698">
    <property type="entry name" value="Transposase_11-like"/>
</dbReference>
<dbReference type="GO" id="GO:0006313">
    <property type="term" value="P:DNA transposition"/>
    <property type="evidence" value="ECO:0007669"/>
    <property type="project" value="InterPro"/>
</dbReference>
<name>A0A5J4R7E1_9ZZZZ</name>
<gene>
    <name evidence="2" type="ORF">EZS27_022142</name>
</gene>
<evidence type="ECO:0000259" key="1">
    <source>
        <dbReference type="Pfam" id="PF01609"/>
    </source>
</evidence>
<feature type="domain" description="Transposase IS4-like" evidence="1">
    <location>
        <begin position="7"/>
        <end position="184"/>
    </location>
</feature>
<dbReference type="InterPro" id="IPR047647">
    <property type="entry name" value="ISAs1_transpos"/>
</dbReference>
<accession>A0A5J4R7E1</accession>
<dbReference type="GO" id="GO:0003677">
    <property type="term" value="F:DNA binding"/>
    <property type="evidence" value="ECO:0007669"/>
    <property type="project" value="InterPro"/>
</dbReference>
<dbReference type="InterPro" id="IPR002559">
    <property type="entry name" value="Transposase_11"/>
</dbReference>
<dbReference type="AlphaFoldDB" id="A0A5J4R7E1"/>
<organism evidence="2">
    <name type="scientific">termite gut metagenome</name>
    <dbReference type="NCBI Taxonomy" id="433724"/>
    <lineage>
        <taxon>unclassified sequences</taxon>
        <taxon>metagenomes</taxon>
        <taxon>organismal metagenomes</taxon>
    </lineage>
</organism>
<dbReference type="GO" id="GO:0004803">
    <property type="term" value="F:transposase activity"/>
    <property type="evidence" value="ECO:0007669"/>
    <property type="project" value="InterPro"/>
</dbReference>
<reference evidence="2" key="1">
    <citation type="submission" date="2019-03" db="EMBL/GenBank/DDBJ databases">
        <title>Single cell metagenomics reveals metabolic interactions within the superorganism composed of flagellate Streblomastix strix and complex community of Bacteroidetes bacteria on its surface.</title>
        <authorList>
            <person name="Treitli S.C."/>
            <person name="Kolisko M."/>
            <person name="Husnik F."/>
            <person name="Keeling P."/>
            <person name="Hampl V."/>
        </authorList>
    </citation>
    <scope>NUCLEOTIDE SEQUENCE</scope>
    <source>
        <strain evidence="2">STM</strain>
    </source>
</reference>
<protein>
    <recommendedName>
        <fullName evidence="1">Transposase IS4-like domain-containing protein</fullName>
    </recommendedName>
</protein>
<comment type="caution">
    <text evidence="2">The sequence shown here is derived from an EMBL/GenBank/DDBJ whole genome shotgun (WGS) entry which is preliminary data.</text>
</comment>
<evidence type="ECO:0000313" key="2">
    <source>
        <dbReference type="EMBL" id="KAA6329021.1"/>
    </source>
</evidence>
<dbReference type="PANTHER" id="PTHR30298">
    <property type="entry name" value="H REPEAT-ASSOCIATED PREDICTED TRANSPOSASE"/>
    <property type="match status" value="1"/>
</dbReference>
<dbReference type="Pfam" id="PF01609">
    <property type="entry name" value="DDE_Tnp_1"/>
    <property type="match status" value="1"/>
</dbReference>